<comment type="caution">
    <text evidence="8">The sequence shown here is derived from an EMBL/GenBank/DDBJ whole genome shotgun (WGS) entry which is preliminary data.</text>
</comment>
<protein>
    <submittedName>
        <fullName evidence="8">Winged helix-turn-helix domain-containing protein</fullName>
    </submittedName>
</protein>
<evidence type="ECO:0000313" key="8">
    <source>
        <dbReference type="EMBL" id="MEK8128875.1"/>
    </source>
</evidence>
<dbReference type="Pfam" id="PF00486">
    <property type="entry name" value="Trans_reg_C"/>
    <property type="match status" value="1"/>
</dbReference>
<dbReference type="Gene3D" id="1.10.10.10">
    <property type="entry name" value="Winged helix-like DNA-binding domain superfamily/Winged helix DNA-binding domain"/>
    <property type="match status" value="1"/>
</dbReference>
<keyword evidence="4 6" id="KW-0238">DNA-binding</keyword>
<dbReference type="EMBL" id="JBBPCC010000007">
    <property type="protein sequence ID" value="MEK8128875.1"/>
    <property type="molecule type" value="Genomic_DNA"/>
</dbReference>
<dbReference type="PANTHER" id="PTHR48111:SF1">
    <property type="entry name" value="TWO-COMPONENT RESPONSE REGULATOR ORR33"/>
    <property type="match status" value="1"/>
</dbReference>
<sequence length="244" mass="27352">MQGFRDIKQLIDDAEGLKEGVGCESPRRIVFISPFPARIRPLVMELMVRCYDLCVFHHENDPLLATIPSDLLVIDRSETASSQPLKISSNFNSVLLLVGDEEQALPSGSDQVQAALVWPCPIPEVLEKIGQMVGQHAALLEPDANQVRYQDITLDLKRFSVHKSGVRIELTKNEFNLLQILIAAKGAVLTRDEIINELCGVDYFGGSNFIDVHIKSLRHKLEVDRKRPKLILTVRGIGYRLSDE</sequence>
<keyword evidence="2" id="KW-0902">Two-component regulatory system</keyword>
<dbReference type="SMART" id="SM00862">
    <property type="entry name" value="Trans_reg_C"/>
    <property type="match status" value="1"/>
</dbReference>
<evidence type="ECO:0000256" key="6">
    <source>
        <dbReference type="PROSITE-ProRule" id="PRU01091"/>
    </source>
</evidence>
<dbReference type="SUPFAM" id="SSF46894">
    <property type="entry name" value="C-terminal effector domain of the bipartite response regulators"/>
    <property type="match status" value="1"/>
</dbReference>
<evidence type="ECO:0000259" key="7">
    <source>
        <dbReference type="PROSITE" id="PS51755"/>
    </source>
</evidence>
<reference evidence="8 9" key="1">
    <citation type="submission" date="2024-04" db="EMBL/GenBank/DDBJ databases">
        <title>draft genome sequnece of Paenibacillus filicis.</title>
        <authorList>
            <person name="Kim D.-U."/>
        </authorList>
    </citation>
    <scope>NUCLEOTIDE SEQUENCE [LARGE SCALE GENOMIC DNA]</scope>
    <source>
        <strain evidence="8 9">KACC14197</strain>
    </source>
</reference>
<accession>A0ABU9DJ38</accession>
<evidence type="ECO:0000313" key="9">
    <source>
        <dbReference type="Proteomes" id="UP001469365"/>
    </source>
</evidence>
<keyword evidence="3" id="KW-0805">Transcription regulation</keyword>
<name>A0ABU9DJ38_9BACL</name>
<evidence type="ECO:0000256" key="5">
    <source>
        <dbReference type="ARBA" id="ARBA00023163"/>
    </source>
</evidence>
<dbReference type="Proteomes" id="UP001469365">
    <property type="component" value="Unassembled WGS sequence"/>
</dbReference>
<evidence type="ECO:0000256" key="1">
    <source>
        <dbReference type="ARBA" id="ARBA00022553"/>
    </source>
</evidence>
<organism evidence="8 9">
    <name type="scientific">Paenibacillus filicis</name>
    <dbReference type="NCBI Taxonomy" id="669464"/>
    <lineage>
        <taxon>Bacteria</taxon>
        <taxon>Bacillati</taxon>
        <taxon>Bacillota</taxon>
        <taxon>Bacilli</taxon>
        <taxon>Bacillales</taxon>
        <taxon>Paenibacillaceae</taxon>
        <taxon>Paenibacillus</taxon>
    </lineage>
</organism>
<dbReference type="PANTHER" id="PTHR48111">
    <property type="entry name" value="REGULATOR OF RPOS"/>
    <property type="match status" value="1"/>
</dbReference>
<dbReference type="RefSeq" id="WP_341415965.1">
    <property type="nucleotide sequence ID" value="NZ_JBBPCC010000007.1"/>
</dbReference>
<evidence type="ECO:0000256" key="3">
    <source>
        <dbReference type="ARBA" id="ARBA00023015"/>
    </source>
</evidence>
<dbReference type="InterPro" id="IPR001867">
    <property type="entry name" value="OmpR/PhoB-type_DNA-bd"/>
</dbReference>
<proteinExistence type="predicted"/>
<evidence type="ECO:0000256" key="2">
    <source>
        <dbReference type="ARBA" id="ARBA00023012"/>
    </source>
</evidence>
<feature type="domain" description="OmpR/PhoB-type" evidence="7">
    <location>
        <begin position="144"/>
        <end position="243"/>
    </location>
</feature>
<dbReference type="InterPro" id="IPR039420">
    <property type="entry name" value="WalR-like"/>
</dbReference>
<keyword evidence="9" id="KW-1185">Reference proteome</keyword>
<keyword evidence="5" id="KW-0804">Transcription</keyword>
<dbReference type="CDD" id="cd00383">
    <property type="entry name" value="trans_reg_C"/>
    <property type="match status" value="1"/>
</dbReference>
<gene>
    <name evidence="8" type="ORF">WMW72_13305</name>
</gene>
<dbReference type="InterPro" id="IPR036388">
    <property type="entry name" value="WH-like_DNA-bd_sf"/>
</dbReference>
<feature type="DNA-binding region" description="OmpR/PhoB-type" evidence="6">
    <location>
        <begin position="144"/>
        <end position="243"/>
    </location>
</feature>
<keyword evidence="1" id="KW-0597">Phosphoprotein</keyword>
<evidence type="ECO:0000256" key="4">
    <source>
        <dbReference type="ARBA" id="ARBA00023125"/>
    </source>
</evidence>
<dbReference type="InterPro" id="IPR016032">
    <property type="entry name" value="Sig_transdc_resp-reg_C-effctor"/>
</dbReference>
<dbReference type="PROSITE" id="PS51755">
    <property type="entry name" value="OMPR_PHOB"/>
    <property type="match status" value="1"/>
</dbReference>